<feature type="region of interest" description="Disordered" evidence="1">
    <location>
        <begin position="83"/>
        <end position="142"/>
    </location>
</feature>
<name>A0A6V7Q0C3_ANACO</name>
<feature type="compositionally biased region" description="Gly residues" evidence="1">
    <location>
        <begin position="133"/>
        <end position="142"/>
    </location>
</feature>
<reference evidence="2" key="1">
    <citation type="submission" date="2020-07" db="EMBL/GenBank/DDBJ databases">
        <authorList>
            <person name="Lin J."/>
        </authorList>
    </citation>
    <scope>NUCLEOTIDE SEQUENCE</scope>
</reference>
<gene>
    <name evidence="2" type="ORF">CB5_LOCUS19803</name>
</gene>
<protein>
    <submittedName>
        <fullName evidence="2">Uncharacterized protein</fullName>
    </submittedName>
</protein>
<accession>A0A6V7Q0C3</accession>
<feature type="region of interest" description="Disordered" evidence="1">
    <location>
        <begin position="1"/>
        <end position="29"/>
    </location>
</feature>
<evidence type="ECO:0000313" key="2">
    <source>
        <dbReference type="EMBL" id="CAD1836592.1"/>
    </source>
</evidence>
<feature type="compositionally biased region" description="Low complexity" evidence="1">
    <location>
        <begin position="118"/>
        <end position="132"/>
    </location>
</feature>
<proteinExistence type="predicted"/>
<evidence type="ECO:0000256" key="1">
    <source>
        <dbReference type="SAM" id="MobiDB-lite"/>
    </source>
</evidence>
<feature type="compositionally biased region" description="Basic and acidic residues" evidence="1">
    <location>
        <begin position="91"/>
        <end position="105"/>
    </location>
</feature>
<sequence>MENYSILFPSQPCSSSPPDPSYYSPHDDHHLNDHSQIFLSQHFHNNPSSGFMVLKELKEVEEEAKLTHALSYHQAYNEAHPNMEYSALDDEPARGELAKVADEKSKKKGRRRRGGRGTPSRRAAKSTSSTTDTGGGSMARRL</sequence>
<dbReference type="EMBL" id="LR862131">
    <property type="protein sequence ID" value="CAD1836592.1"/>
    <property type="molecule type" value="Genomic_DNA"/>
</dbReference>
<feature type="compositionally biased region" description="Basic residues" evidence="1">
    <location>
        <begin position="106"/>
        <end position="115"/>
    </location>
</feature>
<organism evidence="2">
    <name type="scientific">Ananas comosus var. bracteatus</name>
    <name type="common">red pineapple</name>
    <dbReference type="NCBI Taxonomy" id="296719"/>
    <lineage>
        <taxon>Eukaryota</taxon>
        <taxon>Viridiplantae</taxon>
        <taxon>Streptophyta</taxon>
        <taxon>Embryophyta</taxon>
        <taxon>Tracheophyta</taxon>
        <taxon>Spermatophyta</taxon>
        <taxon>Magnoliopsida</taxon>
        <taxon>Liliopsida</taxon>
        <taxon>Poales</taxon>
        <taxon>Bromeliaceae</taxon>
        <taxon>Bromelioideae</taxon>
        <taxon>Ananas</taxon>
    </lineage>
</organism>
<dbReference type="AlphaFoldDB" id="A0A6V7Q0C3"/>